<dbReference type="PANTHER" id="PTHR30335:SF0">
    <property type="entry name" value="ION-TRANSLOCATING OXIDOREDUCTASE COMPLEX SUBUNIT A"/>
    <property type="match status" value="1"/>
</dbReference>
<dbReference type="GO" id="GO:0005886">
    <property type="term" value="C:plasma membrane"/>
    <property type="evidence" value="ECO:0007669"/>
    <property type="project" value="TreeGrafter"/>
</dbReference>
<protein>
    <submittedName>
        <fullName evidence="8">Electron transporter RnfA</fullName>
    </submittedName>
</protein>
<evidence type="ECO:0000313" key="9">
    <source>
        <dbReference type="Proteomes" id="UP000218102"/>
    </source>
</evidence>
<dbReference type="AlphaFoldDB" id="A0A099N378"/>
<evidence type="ECO:0000256" key="1">
    <source>
        <dbReference type="ARBA" id="ARBA00004127"/>
    </source>
</evidence>
<sequence length="182" mass="19524">MSDYILVLISAALVNHLCLQKQPFPRLHLHVHGLACALCIALGVIGAQLLVRGVLAPLQAQDLALFLLLPWLAVLAWGVPWLLTRWRPSWPVTQLPALLLSNAVVLGLTLQQASDESTWLATLLQGLLAGGGFWLALVLFADLRQRSAHADVPGAMRGLPIELLGAGVMAMAFSGFNGLFAQ</sequence>
<keyword evidence="3" id="KW-1003">Cell membrane</keyword>
<keyword evidence="5" id="KW-1278">Translocase</keyword>
<gene>
    <name evidence="8" type="ORF">CMV24_21775</name>
</gene>
<dbReference type="EMBL" id="NTME01000028">
    <property type="protein sequence ID" value="PBJ93501.1"/>
    <property type="molecule type" value="Genomic_DNA"/>
</dbReference>
<reference evidence="8 9" key="1">
    <citation type="submission" date="2017-09" db="EMBL/GenBank/DDBJ databases">
        <authorList>
            <person name="Ehlers B."/>
            <person name="Leendertz F.H."/>
        </authorList>
    </citation>
    <scope>NUCLEOTIDE SEQUENCE [LARGE SCALE GENOMIC DNA]</scope>
    <source>
        <strain evidence="8 9">DJ-1</strain>
    </source>
</reference>
<dbReference type="KEGG" id="ppj:RK21_00367"/>
<dbReference type="InterPro" id="IPR050133">
    <property type="entry name" value="NqrDE/RnfAE_oxidrdctase"/>
</dbReference>
<evidence type="ECO:0000256" key="4">
    <source>
        <dbReference type="ARBA" id="ARBA00022692"/>
    </source>
</evidence>
<name>A0A099N378_PSEDL</name>
<comment type="caution">
    <text evidence="8">The sequence shown here is derived from an EMBL/GenBank/DDBJ whole genome shotgun (WGS) entry which is preliminary data.</text>
</comment>
<proteinExistence type="predicted"/>
<dbReference type="PANTHER" id="PTHR30335">
    <property type="entry name" value="INTEGRAL MEMBRANE PROTEIN OF SOXR-REDUCING COMPLEX"/>
    <property type="match status" value="1"/>
</dbReference>
<dbReference type="InterPro" id="IPR003667">
    <property type="entry name" value="NqrDE/RnfAE"/>
</dbReference>
<evidence type="ECO:0000256" key="7">
    <source>
        <dbReference type="ARBA" id="ARBA00023136"/>
    </source>
</evidence>
<keyword evidence="7" id="KW-0472">Membrane</keyword>
<dbReference type="Pfam" id="PF02508">
    <property type="entry name" value="Rnf-Nqr"/>
    <property type="match status" value="1"/>
</dbReference>
<comment type="subcellular location">
    <subcellularLocation>
        <location evidence="1">Endomembrane system</location>
        <topology evidence="1">Multi-pass membrane protein</topology>
    </subcellularLocation>
</comment>
<dbReference type="Proteomes" id="UP000218102">
    <property type="component" value="Unassembled WGS sequence"/>
</dbReference>
<dbReference type="GO" id="GO:0012505">
    <property type="term" value="C:endomembrane system"/>
    <property type="evidence" value="ECO:0007669"/>
    <property type="project" value="UniProtKB-SubCell"/>
</dbReference>
<evidence type="ECO:0000256" key="5">
    <source>
        <dbReference type="ARBA" id="ARBA00022967"/>
    </source>
</evidence>
<evidence type="ECO:0000256" key="6">
    <source>
        <dbReference type="ARBA" id="ARBA00022989"/>
    </source>
</evidence>
<keyword evidence="6" id="KW-1133">Transmembrane helix</keyword>
<organism evidence="8 9">
    <name type="scientific">Pseudomonas plecoglossicida</name>
    <dbReference type="NCBI Taxonomy" id="70775"/>
    <lineage>
        <taxon>Bacteria</taxon>
        <taxon>Pseudomonadati</taxon>
        <taxon>Pseudomonadota</taxon>
        <taxon>Gammaproteobacteria</taxon>
        <taxon>Pseudomonadales</taxon>
        <taxon>Pseudomonadaceae</taxon>
        <taxon>Pseudomonas</taxon>
    </lineage>
</organism>
<keyword evidence="3" id="KW-0997">Cell inner membrane</keyword>
<keyword evidence="2" id="KW-0813">Transport</keyword>
<accession>A0A099N378</accession>
<dbReference type="RefSeq" id="WP_023660941.1">
    <property type="nucleotide sequence ID" value="NZ_CP010359.1"/>
</dbReference>
<keyword evidence="4" id="KW-0812">Transmembrane</keyword>
<evidence type="ECO:0000256" key="3">
    <source>
        <dbReference type="ARBA" id="ARBA00022519"/>
    </source>
</evidence>
<evidence type="ECO:0000256" key="2">
    <source>
        <dbReference type="ARBA" id="ARBA00022448"/>
    </source>
</evidence>
<evidence type="ECO:0000313" key="8">
    <source>
        <dbReference type="EMBL" id="PBJ93501.1"/>
    </source>
</evidence>
<dbReference type="PIRSF" id="PIRSF006102">
    <property type="entry name" value="NQR_DE"/>
    <property type="match status" value="1"/>
</dbReference>